<dbReference type="InterPro" id="IPR000182">
    <property type="entry name" value="GNAT_dom"/>
</dbReference>
<dbReference type="Gene3D" id="3.40.630.30">
    <property type="match status" value="1"/>
</dbReference>
<evidence type="ECO:0000259" key="1">
    <source>
        <dbReference type="PROSITE" id="PS51186"/>
    </source>
</evidence>
<organism evidence="2 3">
    <name type="scientific">Candidatus Phosphoribacter hodrii</name>
    <dbReference type="NCBI Taxonomy" id="2953743"/>
    <lineage>
        <taxon>Bacteria</taxon>
        <taxon>Bacillati</taxon>
        <taxon>Actinomycetota</taxon>
        <taxon>Actinomycetes</taxon>
        <taxon>Micrococcales</taxon>
        <taxon>Dermatophilaceae</taxon>
        <taxon>Candidatus Phosphoribacter</taxon>
    </lineage>
</organism>
<dbReference type="EMBL" id="JADJIB010000003">
    <property type="protein sequence ID" value="MBK7273244.1"/>
    <property type="molecule type" value="Genomic_DNA"/>
</dbReference>
<gene>
    <name evidence="2" type="ORF">IPI13_08755</name>
</gene>
<evidence type="ECO:0000313" key="2">
    <source>
        <dbReference type="EMBL" id="MBK7273244.1"/>
    </source>
</evidence>
<dbReference type="Pfam" id="PF00583">
    <property type="entry name" value="Acetyltransf_1"/>
    <property type="match status" value="1"/>
</dbReference>
<dbReference type="InterPro" id="IPR016181">
    <property type="entry name" value="Acyl_CoA_acyltransferase"/>
</dbReference>
<comment type="caution">
    <text evidence="2">The sequence shown here is derived from an EMBL/GenBank/DDBJ whole genome shotgun (WGS) entry which is preliminary data.</text>
</comment>
<sequence>MTLDLQLLDPDDERQLDAIVALFAATDAVDAPWRHGATPRSIRQEHLLGYDGDPEPFYLIRRGSDLVAVGAMALPSRDNLDSGWIYAAVHPDARRQGIGRWTYTELIGLATDAGRTVLGTFGIDLPHTRGFVDAIGFEVRSRSVTRRVTFADLPAGATEAAYAQALPYAADYDLLRVVGALPDDLMAGYVQAVAAINDAPTDDLEQQDEVFDAERVRAYERSHAVRGETLYRVIARHRETGEFAGHTVVTVDPERPTFGDQHDTTVVDAHRGHRLGVLLKTDMVRWLGEVEPACGMLTTSNAESNTHMIAVNDLLGYRPISHGIACQRTPSSPAV</sequence>
<dbReference type="CDD" id="cd04301">
    <property type="entry name" value="NAT_SF"/>
    <property type="match status" value="1"/>
</dbReference>
<proteinExistence type="predicted"/>
<name>A0A935INN6_9MICO</name>
<protein>
    <submittedName>
        <fullName evidence="2">GNAT family N-acetyltransferase</fullName>
    </submittedName>
</protein>
<reference evidence="2 3" key="1">
    <citation type="submission" date="2020-10" db="EMBL/GenBank/DDBJ databases">
        <title>Connecting structure to function with the recovery of over 1000 high-quality activated sludge metagenome-assembled genomes encoding full-length rRNA genes using long-read sequencing.</title>
        <authorList>
            <person name="Singleton C.M."/>
            <person name="Petriglieri F."/>
            <person name="Kristensen J.M."/>
            <person name="Kirkegaard R.H."/>
            <person name="Michaelsen T.Y."/>
            <person name="Andersen M.H."/>
            <person name="Karst S.M."/>
            <person name="Dueholm M.S."/>
            <person name="Nielsen P.H."/>
            <person name="Albertsen M."/>
        </authorList>
    </citation>
    <scope>NUCLEOTIDE SEQUENCE [LARGE SCALE GENOMIC DNA]</scope>
    <source>
        <strain evidence="2">Ega_18-Q3-R5-49_MAXAC.001</strain>
    </source>
</reference>
<feature type="domain" description="N-acetyltransferase" evidence="1">
    <location>
        <begin position="6"/>
        <end position="173"/>
    </location>
</feature>
<dbReference type="GO" id="GO:0016747">
    <property type="term" value="F:acyltransferase activity, transferring groups other than amino-acyl groups"/>
    <property type="evidence" value="ECO:0007669"/>
    <property type="project" value="InterPro"/>
</dbReference>
<dbReference type="SUPFAM" id="SSF55729">
    <property type="entry name" value="Acyl-CoA N-acyltransferases (Nat)"/>
    <property type="match status" value="2"/>
</dbReference>
<dbReference type="Proteomes" id="UP000726105">
    <property type="component" value="Unassembled WGS sequence"/>
</dbReference>
<dbReference type="PROSITE" id="PS51186">
    <property type="entry name" value="GNAT"/>
    <property type="match status" value="1"/>
</dbReference>
<accession>A0A935INN6</accession>
<dbReference type="AlphaFoldDB" id="A0A935INN6"/>
<evidence type="ECO:0000313" key="3">
    <source>
        <dbReference type="Proteomes" id="UP000726105"/>
    </source>
</evidence>